<dbReference type="InterPro" id="IPR015890">
    <property type="entry name" value="Chorismate_C"/>
</dbReference>
<dbReference type="NCBIfam" id="TIGR00553">
    <property type="entry name" value="pabB"/>
    <property type="match status" value="1"/>
</dbReference>
<evidence type="ECO:0000259" key="3">
    <source>
        <dbReference type="Pfam" id="PF00425"/>
    </source>
</evidence>
<name>A0ABV7FLQ5_9ALTE</name>
<gene>
    <name evidence="5" type="primary">pabB</name>
    <name evidence="5" type="ORF">ACFOHL_00355</name>
</gene>
<dbReference type="EC" id="2.6.1.85" evidence="1"/>
<evidence type="ECO:0000259" key="4">
    <source>
        <dbReference type="Pfam" id="PF04715"/>
    </source>
</evidence>
<dbReference type="RefSeq" id="WP_376918208.1">
    <property type="nucleotide sequence ID" value="NZ_JBHRSW010000004.1"/>
</dbReference>
<reference evidence="6" key="1">
    <citation type="journal article" date="2019" name="Int. J. Syst. Evol. Microbiol.">
        <title>The Global Catalogue of Microorganisms (GCM) 10K type strain sequencing project: providing services to taxonomists for standard genome sequencing and annotation.</title>
        <authorList>
            <consortium name="The Broad Institute Genomics Platform"/>
            <consortium name="The Broad Institute Genome Sequencing Center for Infectious Disease"/>
            <person name="Wu L."/>
            <person name="Ma J."/>
        </authorList>
    </citation>
    <scope>NUCLEOTIDE SEQUENCE [LARGE SCALE GENOMIC DNA]</scope>
    <source>
        <strain evidence="6">KCTC 52473</strain>
    </source>
</reference>
<dbReference type="InterPro" id="IPR019999">
    <property type="entry name" value="Anth_synth_I-like"/>
</dbReference>
<dbReference type="Proteomes" id="UP001595478">
    <property type="component" value="Unassembled WGS sequence"/>
</dbReference>
<dbReference type="PANTHER" id="PTHR11236">
    <property type="entry name" value="AMINOBENZOATE/ANTHRANILATE SYNTHASE"/>
    <property type="match status" value="1"/>
</dbReference>
<keyword evidence="5" id="KW-0032">Aminotransferase</keyword>
<dbReference type="Pfam" id="PF00425">
    <property type="entry name" value="Chorismate_bind"/>
    <property type="match status" value="1"/>
</dbReference>
<dbReference type="Pfam" id="PF04715">
    <property type="entry name" value="Anth_synt_I_N"/>
    <property type="match status" value="1"/>
</dbReference>
<keyword evidence="6" id="KW-1185">Reference proteome</keyword>
<dbReference type="InterPro" id="IPR006805">
    <property type="entry name" value="Anth_synth_I_N"/>
</dbReference>
<evidence type="ECO:0000313" key="5">
    <source>
        <dbReference type="EMBL" id="MFC3120065.1"/>
    </source>
</evidence>
<dbReference type="EMBL" id="JBHRSW010000004">
    <property type="protein sequence ID" value="MFC3120065.1"/>
    <property type="molecule type" value="Genomic_DNA"/>
</dbReference>
<feature type="domain" description="Anthranilate synthase component I N-terminal" evidence="4">
    <location>
        <begin position="21"/>
        <end position="170"/>
    </location>
</feature>
<feature type="domain" description="Chorismate-utilising enzyme C-terminal" evidence="3">
    <location>
        <begin position="215"/>
        <end position="468"/>
    </location>
</feature>
<dbReference type="InterPro" id="IPR005801">
    <property type="entry name" value="ADC_synthase"/>
</dbReference>
<protein>
    <recommendedName>
        <fullName evidence="1">aminodeoxychorismate synthase</fullName>
        <ecNumber evidence="1">2.6.1.85</ecNumber>
    </recommendedName>
</protein>
<dbReference type="PANTHER" id="PTHR11236:SF50">
    <property type="entry name" value="AMINODEOXYCHORISMATE SYNTHASE COMPONENT 1"/>
    <property type="match status" value="1"/>
</dbReference>
<sequence>MSTSSSKPKLTIEKIETFASTCHALFQRVQHKPWAMLLDTANNRLSDGRYDIIVYDPLATYSYKAINNKGDATFEVFNSAFSLSTPSGDCPFSSLAELHNEFTSQINLARTATNAPQLPYKLGAMGLFSYDINTVTDNIKDALPSQYTLPDIAVGFYNQSLIVDNQTGIVYHCSACHSEQEKKAWLLPFLSDERTLSQSTPAFKLNSPWQSNMSKTEYDAGMQKIDAYLRAGDCYQVNYAQRFSATYTGCEWAAYKALSETNKAPFSAFIRLENAAILSLSPERFLQLKNRKVQTKPIKGTRKRADDPVKDKAMAEELFNSEKDRAENLMIVDLLRNDLSKHCQAFSVQVPALFSVESYSAVHHLVSTVEGELKQDASPFDLLKGAFPGGSITGAPKVRAMQIIQELEPDKRSIYCGSIGYVGIDGDMDTSICIRTVLAEKGELFCWAGGGIVLDSTASNEYQETHDKVARILPILSNYGE</sequence>
<dbReference type="Gene3D" id="3.60.120.10">
    <property type="entry name" value="Anthranilate synthase"/>
    <property type="match status" value="1"/>
</dbReference>
<keyword evidence="2 5" id="KW-0808">Transferase</keyword>
<dbReference type="InterPro" id="IPR005802">
    <property type="entry name" value="ADC_synth_comp_1"/>
</dbReference>
<evidence type="ECO:0000256" key="2">
    <source>
        <dbReference type="ARBA" id="ARBA00022679"/>
    </source>
</evidence>
<proteinExistence type="predicted"/>
<evidence type="ECO:0000313" key="6">
    <source>
        <dbReference type="Proteomes" id="UP001595478"/>
    </source>
</evidence>
<accession>A0ABV7FLQ5</accession>
<evidence type="ECO:0000256" key="1">
    <source>
        <dbReference type="ARBA" id="ARBA00013139"/>
    </source>
</evidence>
<dbReference type="GO" id="GO:0046820">
    <property type="term" value="F:4-amino-4-deoxychorismate synthase activity"/>
    <property type="evidence" value="ECO:0007669"/>
    <property type="project" value="UniProtKB-EC"/>
</dbReference>
<organism evidence="5 6">
    <name type="scientific">Agaribacter flavus</name>
    <dbReference type="NCBI Taxonomy" id="1902781"/>
    <lineage>
        <taxon>Bacteria</taxon>
        <taxon>Pseudomonadati</taxon>
        <taxon>Pseudomonadota</taxon>
        <taxon>Gammaproteobacteria</taxon>
        <taxon>Alteromonadales</taxon>
        <taxon>Alteromonadaceae</taxon>
        <taxon>Agaribacter</taxon>
    </lineage>
</organism>
<dbReference type="PRINTS" id="PR00095">
    <property type="entry name" value="ANTSNTHASEI"/>
</dbReference>
<comment type="caution">
    <text evidence="5">The sequence shown here is derived from an EMBL/GenBank/DDBJ whole genome shotgun (WGS) entry which is preliminary data.</text>
</comment>
<dbReference type="SUPFAM" id="SSF56322">
    <property type="entry name" value="ADC synthase"/>
    <property type="match status" value="1"/>
</dbReference>